<keyword evidence="17" id="KW-1185">Reference proteome</keyword>
<dbReference type="Pfam" id="PF02581">
    <property type="entry name" value="TMP-TENI"/>
    <property type="match status" value="1"/>
</dbReference>
<evidence type="ECO:0000259" key="15">
    <source>
        <dbReference type="Pfam" id="PF08543"/>
    </source>
</evidence>
<gene>
    <name evidence="16" type="primary">thiDE</name>
    <name evidence="13" type="synonym">thiE</name>
    <name evidence="16" type="ORF">GCM10007891_12740</name>
</gene>
<comment type="similarity">
    <text evidence="13">Belongs to the thiamine-phosphate synthase family.</text>
</comment>
<name>A0ABQ5TV37_9GAMM</name>
<dbReference type="NCBIfam" id="TIGR00693">
    <property type="entry name" value="thiE"/>
    <property type="match status" value="1"/>
</dbReference>
<dbReference type="RefSeq" id="WP_284722800.1">
    <property type="nucleotide sequence ID" value="NZ_BSND01000004.1"/>
</dbReference>
<dbReference type="Gene3D" id="3.40.1190.20">
    <property type="match status" value="1"/>
</dbReference>
<evidence type="ECO:0000256" key="4">
    <source>
        <dbReference type="ARBA" id="ARBA00022741"/>
    </source>
</evidence>
<evidence type="ECO:0000256" key="13">
    <source>
        <dbReference type="HAMAP-Rule" id="MF_00097"/>
    </source>
</evidence>
<keyword evidence="7 13" id="KW-0460">Magnesium</keyword>
<evidence type="ECO:0000256" key="8">
    <source>
        <dbReference type="ARBA" id="ARBA00022977"/>
    </source>
</evidence>
<dbReference type="SUPFAM" id="SSF53613">
    <property type="entry name" value="Ribokinase-like"/>
    <property type="match status" value="1"/>
</dbReference>
<evidence type="ECO:0000313" key="16">
    <source>
        <dbReference type="EMBL" id="GLP99420.1"/>
    </source>
</evidence>
<dbReference type="Pfam" id="PF08543">
    <property type="entry name" value="Phos_pyr_kin"/>
    <property type="match status" value="1"/>
</dbReference>
<reference evidence="16" key="1">
    <citation type="journal article" date="2014" name="Int. J. Syst. Evol. Microbiol.">
        <title>Complete genome of a new Firmicutes species belonging to the dominant human colonic microbiota ('Ruminococcus bicirculans') reveals two chromosomes and a selective capacity to utilize plant glucans.</title>
        <authorList>
            <consortium name="NISC Comparative Sequencing Program"/>
            <person name="Wegmann U."/>
            <person name="Louis P."/>
            <person name="Goesmann A."/>
            <person name="Henrissat B."/>
            <person name="Duncan S.H."/>
            <person name="Flint H.J."/>
        </authorList>
    </citation>
    <scope>NUCLEOTIDE SEQUENCE</scope>
    <source>
        <strain evidence="16">NBRC 102424</strain>
    </source>
</reference>
<dbReference type="InterPro" id="IPR013785">
    <property type="entry name" value="Aldolase_TIM"/>
</dbReference>
<comment type="catalytic activity">
    <reaction evidence="11 13">
        <text>2-(2-carboxy-4-methylthiazol-5-yl)ethyl phosphate + 4-amino-2-methyl-5-(diphosphooxymethyl)pyrimidine + 2 H(+) = thiamine phosphate + CO2 + diphosphate</text>
        <dbReference type="Rhea" id="RHEA:47848"/>
        <dbReference type="ChEBI" id="CHEBI:15378"/>
        <dbReference type="ChEBI" id="CHEBI:16526"/>
        <dbReference type="ChEBI" id="CHEBI:33019"/>
        <dbReference type="ChEBI" id="CHEBI:37575"/>
        <dbReference type="ChEBI" id="CHEBI:57841"/>
        <dbReference type="ChEBI" id="CHEBI:62890"/>
        <dbReference type="EC" id="2.5.1.3"/>
    </reaction>
</comment>
<dbReference type="EMBL" id="BSND01000004">
    <property type="protein sequence ID" value="GLP99420.1"/>
    <property type="molecule type" value="Genomic_DNA"/>
</dbReference>
<dbReference type="InterPro" id="IPR004399">
    <property type="entry name" value="HMP/HMP-P_kinase_dom"/>
</dbReference>
<evidence type="ECO:0000256" key="11">
    <source>
        <dbReference type="ARBA" id="ARBA00047851"/>
    </source>
</evidence>
<organism evidence="16 17">
    <name type="scientific">Methylophaga thalassica</name>
    <dbReference type="NCBI Taxonomy" id="40223"/>
    <lineage>
        <taxon>Bacteria</taxon>
        <taxon>Pseudomonadati</taxon>
        <taxon>Pseudomonadota</taxon>
        <taxon>Gammaproteobacteria</taxon>
        <taxon>Thiotrichales</taxon>
        <taxon>Piscirickettsiaceae</taxon>
        <taxon>Methylophaga</taxon>
    </lineage>
</organism>
<comment type="cofactor">
    <cofactor evidence="13">
        <name>Mg(2+)</name>
        <dbReference type="ChEBI" id="CHEBI:18420"/>
    </cofactor>
    <text evidence="13">Binds 1 Mg(2+) ion per subunit.</text>
</comment>
<accession>A0ABQ5TV37</accession>
<comment type="pathway">
    <text evidence="1 13">Cofactor biosynthesis; thiamine diphosphate biosynthesis; thiamine phosphate from 4-amino-2-methyl-5-diphosphomethylpyrimidine and 4-methyl-5-(2-phosphoethyl)-thiazole: step 1/1.</text>
</comment>
<dbReference type="Proteomes" id="UP001161423">
    <property type="component" value="Unassembled WGS sequence"/>
</dbReference>
<comment type="function">
    <text evidence="13">Condenses 4-methyl-5-(beta-hydroxyethyl)thiazole monophosphate (THZ-P) and 2-methyl-4-amino-5-hydroxymethyl pyrimidine pyrophosphate (HMP-PP) to form thiamine monophosphate (TMP).</text>
</comment>
<dbReference type="InterPro" id="IPR013749">
    <property type="entry name" value="PM/HMP-P_kinase-1"/>
</dbReference>
<feature type="domain" description="Pyridoxamine kinase/Phosphomethylpyrimidine kinase" evidence="15">
    <location>
        <begin position="17"/>
        <end position="248"/>
    </location>
</feature>
<keyword evidence="4" id="KW-0547">Nucleotide-binding</keyword>
<dbReference type="CDD" id="cd01169">
    <property type="entry name" value="HMPP_kinase"/>
    <property type="match status" value="1"/>
</dbReference>
<sequence>MDNPVQKPAVLLIGGLDPQGCAGISADIMTVQNHGCHPLPLITALTEQSSQGLTELGLVSPSKMMAQYENCINDFDIKAIKIGLIPHIITAQYIKEMLLDFSGPVILDPVLASTSGGVTVPDEVKAFIRDEIIPLVTIVTPNLPELAALTRTNLSVEDGAKSLRQKGVSACLIKGGHAESALAIDYFSSELADFYLYNDKTVSQVRGTGCVLASALASQLACGQDIRDAVVLAKAYVSRGIRLSAKAGPYQVISHSQQDIALVDFPKLCYQPELIGQTFNFPNCPELGIYPVVDKADWVEKLIDEGINTIQLRVKDLDDESTKQQIVSALAYLNDKSVRFFVNDHWQTAIELGAYGVHLGQEDLHDANLKTLAEAGLRLGISTHSYWELARALAVNPSYIALGPIYETTSKQMPFSPQGIERLQQWVDLLKSHYPVVAIGGITLERAEQLKATGVGSVAMITAITQANDYKKVTRQLLDLWQEISSYPDQV</sequence>
<evidence type="ECO:0000256" key="6">
    <source>
        <dbReference type="ARBA" id="ARBA00022840"/>
    </source>
</evidence>
<dbReference type="SUPFAM" id="SSF51391">
    <property type="entry name" value="Thiamin phosphate synthase"/>
    <property type="match status" value="1"/>
</dbReference>
<dbReference type="InterPro" id="IPR036206">
    <property type="entry name" value="ThiamineP_synth_sf"/>
</dbReference>
<dbReference type="PANTHER" id="PTHR20858">
    <property type="entry name" value="PHOSPHOMETHYLPYRIMIDINE KINASE"/>
    <property type="match status" value="1"/>
</dbReference>
<feature type="binding site" evidence="13">
    <location>
        <begin position="408"/>
        <end position="410"/>
    </location>
    <ligand>
        <name>2-[(2R,5Z)-2-carboxy-4-methylthiazol-5(2H)-ylidene]ethyl phosphate</name>
        <dbReference type="ChEBI" id="CHEBI:62899"/>
    </ligand>
</feature>
<feature type="binding site" evidence="13">
    <location>
        <begin position="311"/>
        <end position="315"/>
    </location>
    <ligand>
        <name>4-amino-2-methyl-5-(diphosphooxymethyl)pyrimidine</name>
        <dbReference type="ChEBI" id="CHEBI:57841"/>
    </ligand>
</feature>
<comment type="caution">
    <text evidence="16">The sequence shown here is derived from an EMBL/GenBank/DDBJ whole genome shotgun (WGS) entry which is preliminary data.</text>
</comment>
<keyword evidence="9" id="KW-0511">Multifunctional enzyme</keyword>
<keyword evidence="8 13" id="KW-0784">Thiamine biosynthesis</keyword>
<feature type="binding site" evidence="13">
    <location>
        <position position="411"/>
    </location>
    <ligand>
        <name>4-amino-2-methyl-5-(diphosphooxymethyl)pyrimidine</name>
        <dbReference type="ChEBI" id="CHEBI:57841"/>
    </ligand>
</feature>
<dbReference type="InterPro" id="IPR029056">
    <property type="entry name" value="Ribokinase-like"/>
</dbReference>
<evidence type="ECO:0000256" key="12">
    <source>
        <dbReference type="ARBA" id="ARBA00047883"/>
    </source>
</evidence>
<keyword evidence="6" id="KW-0067">ATP-binding</keyword>
<feature type="binding site" evidence="13">
    <location>
        <begin position="461"/>
        <end position="462"/>
    </location>
    <ligand>
        <name>2-[(2R,5Z)-2-carboxy-4-methylthiazol-5(2H)-ylidene]ethyl phosphate</name>
        <dbReference type="ChEBI" id="CHEBI:62899"/>
    </ligand>
</feature>
<evidence type="ECO:0000259" key="14">
    <source>
        <dbReference type="Pfam" id="PF02581"/>
    </source>
</evidence>
<keyword evidence="2 13" id="KW-0808">Transferase</keyword>
<feature type="binding site" evidence="13">
    <location>
        <position position="363"/>
    </location>
    <ligand>
        <name>Mg(2+)</name>
        <dbReference type="ChEBI" id="CHEBI:18420"/>
    </ligand>
</feature>
<evidence type="ECO:0000256" key="5">
    <source>
        <dbReference type="ARBA" id="ARBA00022777"/>
    </source>
</evidence>
<proteinExistence type="inferred from homology"/>
<dbReference type="InterPro" id="IPR034291">
    <property type="entry name" value="TMP_synthase"/>
</dbReference>
<protein>
    <recommendedName>
        <fullName evidence="13">Thiamine-phosphate synthase</fullName>
        <shortName evidence="13">TP synthase</shortName>
        <shortName evidence="13">TPS</shortName>
        <ecNumber evidence="13">2.5.1.3</ecNumber>
    </recommendedName>
    <alternativeName>
        <fullName evidence="13">Thiamine-phosphate pyrophosphorylase</fullName>
        <shortName evidence="13">TMP pyrophosphorylase</shortName>
        <shortName evidence="13">TMP-PPase</shortName>
    </alternativeName>
</protein>
<feature type="binding site" evidence="13">
    <location>
        <position position="441"/>
    </location>
    <ligand>
        <name>2-[(2R,5Z)-2-carboxy-4-methylthiazol-5(2H)-ylidene]ethyl phosphate</name>
        <dbReference type="ChEBI" id="CHEBI:62899"/>
    </ligand>
</feature>
<feature type="binding site" evidence="13">
    <location>
        <position position="344"/>
    </location>
    <ligand>
        <name>Mg(2+)</name>
        <dbReference type="ChEBI" id="CHEBI:18420"/>
    </ligand>
</feature>
<dbReference type="PANTHER" id="PTHR20858:SF17">
    <property type="entry name" value="HYDROXYMETHYLPYRIMIDINE_PHOSPHOMETHYLPYRIMIDINE KINASE THI20-RELATED"/>
    <property type="match status" value="1"/>
</dbReference>
<comment type="catalytic activity">
    <reaction evidence="10 13">
        <text>4-methyl-5-(2-phosphooxyethyl)-thiazole + 4-amino-2-methyl-5-(diphosphooxymethyl)pyrimidine + H(+) = thiamine phosphate + diphosphate</text>
        <dbReference type="Rhea" id="RHEA:22328"/>
        <dbReference type="ChEBI" id="CHEBI:15378"/>
        <dbReference type="ChEBI" id="CHEBI:33019"/>
        <dbReference type="ChEBI" id="CHEBI:37575"/>
        <dbReference type="ChEBI" id="CHEBI:57841"/>
        <dbReference type="ChEBI" id="CHEBI:58296"/>
        <dbReference type="EC" id="2.5.1.3"/>
    </reaction>
</comment>
<evidence type="ECO:0000256" key="3">
    <source>
        <dbReference type="ARBA" id="ARBA00022723"/>
    </source>
</evidence>
<feature type="binding site" evidence="13">
    <location>
        <position position="382"/>
    </location>
    <ligand>
        <name>4-amino-2-methyl-5-(diphosphooxymethyl)pyrimidine</name>
        <dbReference type="ChEBI" id="CHEBI:57841"/>
    </ligand>
</feature>
<dbReference type="Gene3D" id="3.20.20.70">
    <property type="entry name" value="Aldolase class I"/>
    <property type="match status" value="1"/>
</dbReference>
<evidence type="ECO:0000256" key="2">
    <source>
        <dbReference type="ARBA" id="ARBA00022679"/>
    </source>
</evidence>
<dbReference type="CDD" id="cd00564">
    <property type="entry name" value="TMP_TenI"/>
    <property type="match status" value="1"/>
</dbReference>
<reference evidence="16" key="2">
    <citation type="submission" date="2023-01" db="EMBL/GenBank/DDBJ databases">
        <title>Draft genome sequence of Methylophaga thalassica strain NBRC 102424.</title>
        <authorList>
            <person name="Sun Q."/>
            <person name="Mori K."/>
        </authorList>
    </citation>
    <scope>NUCLEOTIDE SEQUENCE</scope>
    <source>
        <strain evidence="16">NBRC 102424</strain>
    </source>
</reference>
<evidence type="ECO:0000256" key="7">
    <source>
        <dbReference type="ARBA" id="ARBA00022842"/>
    </source>
</evidence>
<evidence type="ECO:0000313" key="17">
    <source>
        <dbReference type="Proteomes" id="UP001161423"/>
    </source>
</evidence>
<evidence type="ECO:0000256" key="10">
    <source>
        <dbReference type="ARBA" id="ARBA00047334"/>
    </source>
</evidence>
<keyword evidence="3 13" id="KW-0479">Metal-binding</keyword>
<dbReference type="InterPro" id="IPR022998">
    <property type="entry name" value="ThiamineP_synth_TenI"/>
</dbReference>
<comment type="catalytic activity">
    <reaction evidence="12 13">
        <text>2-[(2R,5Z)-2-carboxy-4-methylthiazol-5(2H)-ylidene]ethyl phosphate + 4-amino-2-methyl-5-(diphosphooxymethyl)pyrimidine + 2 H(+) = thiamine phosphate + CO2 + diphosphate</text>
        <dbReference type="Rhea" id="RHEA:47844"/>
        <dbReference type="ChEBI" id="CHEBI:15378"/>
        <dbReference type="ChEBI" id="CHEBI:16526"/>
        <dbReference type="ChEBI" id="CHEBI:33019"/>
        <dbReference type="ChEBI" id="CHEBI:37575"/>
        <dbReference type="ChEBI" id="CHEBI:57841"/>
        <dbReference type="ChEBI" id="CHEBI:62899"/>
        <dbReference type="EC" id="2.5.1.3"/>
    </reaction>
</comment>
<dbReference type="NCBIfam" id="NF002904">
    <property type="entry name" value="PRK03512.1"/>
    <property type="match status" value="1"/>
</dbReference>
<feature type="binding site" evidence="13">
    <location>
        <position position="343"/>
    </location>
    <ligand>
        <name>4-amino-2-methyl-5-(diphosphooxymethyl)pyrimidine</name>
        <dbReference type="ChEBI" id="CHEBI:57841"/>
    </ligand>
</feature>
<dbReference type="EC" id="2.5.1.3" evidence="13"/>
<feature type="domain" description="Thiamine phosphate synthase/TenI" evidence="14">
    <location>
        <begin position="295"/>
        <end position="464"/>
    </location>
</feature>
<evidence type="ECO:0000256" key="1">
    <source>
        <dbReference type="ARBA" id="ARBA00005165"/>
    </source>
</evidence>
<dbReference type="HAMAP" id="MF_00097">
    <property type="entry name" value="TMP_synthase"/>
    <property type="match status" value="1"/>
</dbReference>
<keyword evidence="5" id="KW-0418">Kinase</keyword>
<evidence type="ECO:0000256" key="9">
    <source>
        <dbReference type="ARBA" id="ARBA00023268"/>
    </source>
</evidence>